<proteinExistence type="predicted"/>
<protein>
    <recommendedName>
        <fullName evidence="5">Tyrosinase C-terminal domain-containing protein</fullName>
    </recommendedName>
</protein>
<evidence type="ECO:0000313" key="7">
    <source>
        <dbReference type="Proteomes" id="UP000054248"/>
    </source>
</evidence>
<reference evidence="7" key="2">
    <citation type="submission" date="2015-01" db="EMBL/GenBank/DDBJ databases">
        <title>Evolutionary Origins and Diversification of the Mycorrhizal Mutualists.</title>
        <authorList>
            <consortium name="DOE Joint Genome Institute"/>
            <consortium name="Mycorrhizal Genomics Consortium"/>
            <person name="Kohler A."/>
            <person name="Kuo A."/>
            <person name="Nagy L.G."/>
            <person name="Floudas D."/>
            <person name="Copeland A."/>
            <person name="Barry K.W."/>
            <person name="Cichocki N."/>
            <person name="Veneault-Fourrey C."/>
            <person name="LaButti K."/>
            <person name="Lindquist E.A."/>
            <person name="Lipzen A."/>
            <person name="Lundell T."/>
            <person name="Morin E."/>
            <person name="Murat C."/>
            <person name="Riley R."/>
            <person name="Ohm R."/>
            <person name="Sun H."/>
            <person name="Tunlid A."/>
            <person name="Henrissat B."/>
            <person name="Grigoriev I.V."/>
            <person name="Hibbett D.S."/>
            <person name="Martin F."/>
        </authorList>
    </citation>
    <scope>NUCLEOTIDE SEQUENCE [LARGE SCALE GENOMIC DNA]</scope>
    <source>
        <strain evidence="7">MUT 4182</strain>
    </source>
</reference>
<reference evidence="6 7" key="1">
    <citation type="submission" date="2014-04" db="EMBL/GenBank/DDBJ databases">
        <authorList>
            <consortium name="DOE Joint Genome Institute"/>
            <person name="Kuo A."/>
            <person name="Girlanda M."/>
            <person name="Perotto S."/>
            <person name="Kohler A."/>
            <person name="Nagy L.G."/>
            <person name="Floudas D."/>
            <person name="Copeland A."/>
            <person name="Barry K.W."/>
            <person name="Cichocki N."/>
            <person name="Veneault-Fourrey C."/>
            <person name="LaButti K."/>
            <person name="Lindquist E.A."/>
            <person name="Lipzen A."/>
            <person name="Lundell T."/>
            <person name="Morin E."/>
            <person name="Murat C."/>
            <person name="Sun H."/>
            <person name="Tunlid A."/>
            <person name="Henrissat B."/>
            <person name="Grigoriev I.V."/>
            <person name="Hibbett D.S."/>
            <person name="Martin F."/>
            <person name="Nordberg H.P."/>
            <person name="Cantor M.N."/>
            <person name="Hua S.X."/>
        </authorList>
    </citation>
    <scope>NUCLEOTIDE SEQUENCE [LARGE SCALE GENOMIC DNA]</scope>
    <source>
        <strain evidence="6 7">MUT 4182</strain>
    </source>
</reference>
<gene>
    <name evidence="6" type="ORF">M407DRAFT_31997</name>
</gene>
<evidence type="ECO:0000256" key="2">
    <source>
        <dbReference type="ARBA" id="ARBA00023002"/>
    </source>
</evidence>
<name>A0A0C3LAB3_9AGAM</name>
<evidence type="ECO:0000256" key="4">
    <source>
        <dbReference type="SAM" id="MobiDB-lite"/>
    </source>
</evidence>
<feature type="domain" description="Tyrosinase C-terminal" evidence="5">
    <location>
        <begin position="7"/>
        <end position="129"/>
    </location>
</feature>
<evidence type="ECO:0000256" key="3">
    <source>
        <dbReference type="ARBA" id="ARBA00023033"/>
    </source>
</evidence>
<organism evidence="6 7">
    <name type="scientific">Tulasnella calospora MUT 4182</name>
    <dbReference type="NCBI Taxonomy" id="1051891"/>
    <lineage>
        <taxon>Eukaryota</taxon>
        <taxon>Fungi</taxon>
        <taxon>Dikarya</taxon>
        <taxon>Basidiomycota</taxon>
        <taxon>Agaricomycotina</taxon>
        <taxon>Agaricomycetes</taxon>
        <taxon>Cantharellales</taxon>
        <taxon>Tulasnellaceae</taxon>
        <taxon>Tulasnella</taxon>
    </lineage>
</organism>
<dbReference type="HOGENOM" id="CLU_114594_0_0_1"/>
<dbReference type="Pfam" id="PF18132">
    <property type="entry name" value="Tyrosinase_C"/>
    <property type="match status" value="1"/>
</dbReference>
<dbReference type="OrthoDB" id="6132182at2759"/>
<dbReference type="STRING" id="1051891.A0A0C3LAB3"/>
<keyword evidence="2" id="KW-0560">Oxidoreductase</keyword>
<dbReference type="AlphaFoldDB" id="A0A0C3LAB3"/>
<evidence type="ECO:0000259" key="5">
    <source>
        <dbReference type="Pfam" id="PF18132"/>
    </source>
</evidence>
<dbReference type="GO" id="GO:0004497">
    <property type="term" value="F:monooxygenase activity"/>
    <property type="evidence" value="ECO:0007669"/>
    <property type="project" value="UniProtKB-KW"/>
</dbReference>
<dbReference type="EMBL" id="KN823294">
    <property type="protein sequence ID" value="KIO18342.1"/>
    <property type="molecule type" value="Genomic_DNA"/>
</dbReference>
<dbReference type="Proteomes" id="UP000054248">
    <property type="component" value="Unassembled WGS sequence"/>
</dbReference>
<keyword evidence="3" id="KW-0503">Monooxygenase</keyword>
<feature type="compositionally biased region" description="Basic and acidic residues" evidence="4">
    <location>
        <begin position="150"/>
        <end position="174"/>
    </location>
</feature>
<dbReference type="InterPro" id="IPR041640">
    <property type="entry name" value="Tyrosinase_C"/>
</dbReference>
<sequence length="174" mass="18920">MASTTFQWTARISCIENELTINESILIFFGPVPEGPGDPRTSPHYVGSWDTVPDDLAPGALDTGDKKSTVIQSFVNLSRAIVKRLGSNGLQPAVAEPFLKENLSWCIIRQFDDIERIDLSQVPSLEVVVLAIPMTDSGNGHPRKSGPPQEHPDITKGKKGGYIDHEDKEIGTAA</sequence>
<comment type="cofactor">
    <cofactor evidence="1">
        <name>Cu(2+)</name>
        <dbReference type="ChEBI" id="CHEBI:29036"/>
    </cofactor>
</comment>
<feature type="region of interest" description="Disordered" evidence="4">
    <location>
        <begin position="136"/>
        <end position="174"/>
    </location>
</feature>
<keyword evidence="7" id="KW-1185">Reference proteome</keyword>
<evidence type="ECO:0000313" key="6">
    <source>
        <dbReference type="EMBL" id="KIO18342.1"/>
    </source>
</evidence>
<evidence type="ECO:0000256" key="1">
    <source>
        <dbReference type="ARBA" id="ARBA00001973"/>
    </source>
</evidence>
<accession>A0A0C3LAB3</accession>